<evidence type="ECO:0008006" key="3">
    <source>
        <dbReference type="Google" id="ProtNLM"/>
    </source>
</evidence>
<keyword evidence="2" id="KW-1185">Reference proteome</keyword>
<gene>
    <name evidence="1" type="ORF">V0U79_07880</name>
</gene>
<proteinExistence type="predicted"/>
<accession>A0ABU7LQU1</accession>
<evidence type="ECO:0000313" key="2">
    <source>
        <dbReference type="Proteomes" id="UP001354971"/>
    </source>
</evidence>
<reference evidence="1 2" key="1">
    <citation type="submission" date="2024-01" db="EMBL/GenBank/DDBJ databases">
        <title>Hyphobacterium bacterium isolated from marine sediment.</title>
        <authorList>
            <person name="Zhao S."/>
        </authorList>
    </citation>
    <scope>NUCLEOTIDE SEQUENCE [LARGE SCALE GENOMIC DNA]</scope>
    <source>
        <strain evidence="2">HN65</strain>
    </source>
</reference>
<dbReference type="RefSeq" id="WP_330198946.1">
    <property type="nucleotide sequence ID" value="NZ_JAZDRP010000004.1"/>
</dbReference>
<comment type="caution">
    <text evidence="1">The sequence shown here is derived from an EMBL/GenBank/DDBJ whole genome shotgun (WGS) entry which is preliminary data.</text>
</comment>
<dbReference type="Proteomes" id="UP001354971">
    <property type="component" value="Unassembled WGS sequence"/>
</dbReference>
<evidence type="ECO:0000313" key="1">
    <source>
        <dbReference type="EMBL" id="MEE2526283.1"/>
    </source>
</evidence>
<dbReference type="Gene3D" id="1.20.120.330">
    <property type="entry name" value="Nucleotidyltransferases domain 2"/>
    <property type="match status" value="1"/>
</dbReference>
<dbReference type="EMBL" id="JAZDRP010000004">
    <property type="protein sequence ID" value="MEE2526283.1"/>
    <property type="molecule type" value="Genomic_DNA"/>
</dbReference>
<name>A0ABU7LQU1_9PROT</name>
<protein>
    <recommendedName>
        <fullName evidence="3">HEPN domain-containing protein</fullName>
    </recommendedName>
</protein>
<organism evidence="1 2">
    <name type="scientific">Hyphobacterium lacteum</name>
    <dbReference type="NCBI Taxonomy" id="3116575"/>
    <lineage>
        <taxon>Bacteria</taxon>
        <taxon>Pseudomonadati</taxon>
        <taxon>Pseudomonadota</taxon>
        <taxon>Alphaproteobacteria</taxon>
        <taxon>Maricaulales</taxon>
        <taxon>Maricaulaceae</taxon>
        <taxon>Hyphobacterium</taxon>
    </lineage>
</organism>
<sequence>MPTSAQEFRDLALLHAGDAKFLLEARRFSNAYHLGGYAVECALKAVLCRQFAAESLPDKGLVQAAYTHNLSELSSLAGLANELKRAKEDANFSANWGIVSAWTEASRYQTTNESEATDLVEAIDGDDGILEWIKSHWQ</sequence>